<protein>
    <recommendedName>
        <fullName evidence="6">Methylamine utilisation protein MauE domain-containing protein</fullName>
    </recommendedName>
</protein>
<dbReference type="InterPro" id="IPR009908">
    <property type="entry name" value="Methylamine_util_MauE"/>
</dbReference>
<feature type="transmembrane region" description="Helical" evidence="5">
    <location>
        <begin position="82"/>
        <end position="101"/>
    </location>
</feature>
<comment type="caution">
    <text evidence="7">The sequence shown here is derived from an EMBL/GenBank/DDBJ whole genome shotgun (WGS) entry which is preliminary data.</text>
</comment>
<evidence type="ECO:0000313" key="8">
    <source>
        <dbReference type="Proteomes" id="UP000282759"/>
    </source>
</evidence>
<name>A0A437MLG9_9SPHI</name>
<reference evidence="7 8" key="1">
    <citation type="submission" date="2019-01" db="EMBL/GenBank/DDBJ databases">
        <authorList>
            <person name="Chen W.-M."/>
        </authorList>
    </citation>
    <scope>NUCLEOTIDE SEQUENCE [LARGE SCALE GENOMIC DNA]</scope>
    <source>
        <strain evidence="7 8">YBJ-36</strain>
    </source>
</reference>
<dbReference type="GO" id="GO:0030416">
    <property type="term" value="P:methylamine metabolic process"/>
    <property type="evidence" value="ECO:0007669"/>
    <property type="project" value="InterPro"/>
</dbReference>
<dbReference type="Pfam" id="PF07291">
    <property type="entry name" value="MauE"/>
    <property type="match status" value="1"/>
</dbReference>
<keyword evidence="8" id="KW-1185">Reference proteome</keyword>
<feature type="transmembrane region" description="Helical" evidence="5">
    <location>
        <begin position="121"/>
        <end position="142"/>
    </location>
</feature>
<evidence type="ECO:0000256" key="3">
    <source>
        <dbReference type="ARBA" id="ARBA00022989"/>
    </source>
</evidence>
<feature type="transmembrane region" description="Helical" evidence="5">
    <location>
        <begin position="57"/>
        <end position="75"/>
    </location>
</feature>
<comment type="subcellular location">
    <subcellularLocation>
        <location evidence="1">Membrane</location>
        <topology evidence="1">Multi-pass membrane protein</topology>
    </subcellularLocation>
</comment>
<dbReference type="RefSeq" id="WP_127707120.1">
    <property type="nucleotide sequence ID" value="NZ_SACK01000008.1"/>
</dbReference>
<evidence type="ECO:0000256" key="4">
    <source>
        <dbReference type="ARBA" id="ARBA00023136"/>
    </source>
</evidence>
<organism evidence="7 8">
    <name type="scientific">Mucilaginibacter limnophilus</name>
    <dbReference type="NCBI Taxonomy" id="1932778"/>
    <lineage>
        <taxon>Bacteria</taxon>
        <taxon>Pseudomonadati</taxon>
        <taxon>Bacteroidota</taxon>
        <taxon>Sphingobacteriia</taxon>
        <taxon>Sphingobacteriales</taxon>
        <taxon>Sphingobacteriaceae</taxon>
        <taxon>Mucilaginibacter</taxon>
    </lineage>
</organism>
<evidence type="ECO:0000256" key="2">
    <source>
        <dbReference type="ARBA" id="ARBA00022692"/>
    </source>
</evidence>
<dbReference type="GO" id="GO:0016020">
    <property type="term" value="C:membrane"/>
    <property type="evidence" value="ECO:0007669"/>
    <property type="project" value="UniProtKB-SubCell"/>
</dbReference>
<evidence type="ECO:0000256" key="1">
    <source>
        <dbReference type="ARBA" id="ARBA00004141"/>
    </source>
</evidence>
<dbReference type="EMBL" id="SACK01000008">
    <property type="protein sequence ID" value="RVT98482.1"/>
    <property type="molecule type" value="Genomic_DNA"/>
</dbReference>
<sequence length="148" mass="16457">MRAMEARPYQRKSGLALWLGSTLLLVFLYTAMSKLLNFEEFRGQMQKQPFSPTVRELVVWTIPPVEILTAALLAYEKTRRTGFSLATGLLVGFTAYIGLILTGRFGRIPCTCGGVISAMSWPVHFAFNMFLLLVSSTGIYITNRKGGP</sequence>
<dbReference type="UniPathway" id="UPA00895"/>
<keyword evidence="3 5" id="KW-1133">Transmembrane helix</keyword>
<keyword evidence="4 5" id="KW-0472">Membrane</keyword>
<dbReference type="Proteomes" id="UP000282759">
    <property type="component" value="Unassembled WGS sequence"/>
</dbReference>
<keyword evidence="2 5" id="KW-0812">Transmembrane</keyword>
<evidence type="ECO:0000256" key="5">
    <source>
        <dbReference type="SAM" id="Phobius"/>
    </source>
</evidence>
<accession>A0A437MLG9</accession>
<feature type="domain" description="Methylamine utilisation protein MauE" evidence="6">
    <location>
        <begin position="15"/>
        <end position="140"/>
    </location>
</feature>
<evidence type="ECO:0000259" key="6">
    <source>
        <dbReference type="Pfam" id="PF07291"/>
    </source>
</evidence>
<dbReference type="OrthoDB" id="673785at2"/>
<gene>
    <name evidence="7" type="ORF">EOD41_16980</name>
</gene>
<evidence type="ECO:0000313" key="7">
    <source>
        <dbReference type="EMBL" id="RVT98482.1"/>
    </source>
</evidence>
<dbReference type="AlphaFoldDB" id="A0A437MLG9"/>
<proteinExistence type="predicted"/>